<dbReference type="Gene3D" id="3.90.1150.10">
    <property type="entry name" value="Aspartate Aminotransferase, domain 1"/>
    <property type="match status" value="1"/>
</dbReference>
<dbReference type="InterPro" id="IPR004838">
    <property type="entry name" value="NHTrfase_class1_PyrdxlP-BS"/>
</dbReference>
<dbReference type="GO" id="GO:0008483">
    <property type="term" value="F:transaminase activity"/>
    <property type="evidence" value="ECO:0007669"/>
    <property type="project" value="UniProtKB-KW"/>
</dbReference>
<dbReference type="EMBL" id="DTBE01000063">
    <property type="protein sequence ID" value="HGQ59556.1"/>
    <property type="molecule type" value="Genomic_DNA"/>
</dbReference>
<evidence type="ECO:0000256" key="1">
    <source>
        <dbReference type="ARBA" id="ARBA00001933"/>
    </source>
</evidence>
<dbReference type="PROSITE" id="PS00105">
    <property type="entry name" value="AA_TRANSFER_CLASS_1"/>
    <property type="match status" value="1"/>
</dbReference>
<comment type="subunit">
    <text evidence="3">Homodimer.</text>
</comment>
<dbReference type="CDD" id="cd00609">
    <property type="entry name" value="AAT_like"/>
    <property type="match status" value="1"/>
</dbReference>
<feature type="domain" description="Aminotransferase class I/classII large" evidence="8">
    <location>
        <begin position="42"/>
        <end position="400"/>
    </location>
</feature>
<evidence type="ECO:0000259" key="8">
    <source>
        <dbReference type="Pfam" id="PF00155"/>
    </source>
</evidence>
<name>A0A7C4JLU6_STAMA</name>
<dbReference type="GO" id="GO:0006520">
    <property type="term" value="P:amino acid metabolic process"/>
    <property type="evidence" value="ECO:0007669"/>
    <property type="project" value="InterPro"/>
</dbReference>
<dbReference type="GO" id="GO:0030170">
    <property type="term" value="F:pyridoxal phosphate binding"/>
    <property type="evidence" value="ECO:0007669"/>
    <property type="project" value="InterPro"/>
</dbReference>
<keyword evidence="6" id="KW-0663">Pyridoxal phosphate</keyword>
<evidence type="ECO:0000313" key="10">
    <source>
        <dbReference type="EMBL" id="HGQ73561.1"/>
    </source>
</evidence>
<evidence type="ECO:0000256" key="5">
    <source>
        <dbReference type="ARBA" id="ARBA00022679"/>
    </source>
</evidence>
<evidence type="ECO:0000256" key="3">
    <source>
        <dbReference type="ARBA" id="ARBA00011738"/>
    </source>
</evidence>
<evidence type="ECO:0000256" key="2">
    <source>
        <dbReference type="ARBA" id="ARBA00007441"/>
    </source>
</evidence>
<dbReference type="SUPFAM" id="SSF53383">
    <property type="entry name" value="PLP-dependent transferases"/>
    <property type="match status" value="1"/>
</dbReference>
<dbReference type="EMBL" id="DTBP01000006">
    <property type="protein sequence ID" value="HGQ73561.1"/>
    <property type="molecule type" value="Genomic_DNA"/>
</dbReference>
<dbReference type="InterPro" id="IPR015422">
    <property type="entry name" value="PyrdxlP-dep_Trfase_small"/>
</dbReference>
<comment type="similarity">
    <text evidence="2 7">Belongs to the class-I pyridoxal-phosphate-dependent aminotransferase family.</text>
</comment>
<dbReference type="Pfam" id="PF00155">
    <property type="entry name" value="Aminotran_1_2"/>
    <property type="match status" value="1"/>
</dbReference>
<gene>
    <name evidence="9" type="ORF">ENU09_02420</name>
    <name evidence="10" type="ORF">ENU20_00570</name>
</gene>
<dbReference type="InterPro" id="IPR015421">
    <property type="entry name" value="PyrdxlP-dep_Trfase_major"/>
</dbReference>
<evidence type="ECO:0000256" key="6">
    <source>
        <dbReference type="ARBA" id="ARBA00022898"/>
    </source>
</evidence>
<dbReference type="PANTHER" id="PTHR46383">
    <property type="entry name" value="ASPARTATE AMINOTRANSFERASE"/>
    <property type="match status" value="1"/>
</dbReference>
<evidence type="ECO:0000256" key="7">
    <source>
        <dbReference type="RuleBase" id="RU000481"/>
    </source>
</evidence>
<dbReference type="AlphaFoldDB" id="A0A7C4JLU6"/>
<evidence type="ECO:0000256" key="4">
    <source>
        <dbReference type="ARBA" id="ARBA00022576"/>
    </source>
</evidence>
<dbReference type="EC" id="2.6.1.-" evidence="7"/>
<comment type="caution">
    <text evidence="10">The sequence shown here is derived from an EMBL/GenBank/DDBJ whole genome shotgun (WGS) entry which is preliminary data.</text>
</comment>
<dbReference type="Gene3D" id="3.40.640.10">
    <property type="entry name" value="Type I PLP-dependent aspartate aminotransferase-like (Major domain)"/>
    <property type="match status" value="1"/>
</dbReference>
<keyword evidence="4 7" id="KW-0032">Aminotransferase</keyword>
<sequence length="413" mass="47700">MIRVYILRPIETYNKYLDNMLGEGGFAYVSKGRELARRGYRVVNLSIGQPDSPTPDNVIDEAIRALKVEKFTKYTETKGIPELREAIADYLNERYGSNVNPDEVIVSPGAKGAIFLALTAYLRRGDKVIVPEPTYPAYSEIAKLMGAEPVFVSFRFNVRDGFYIDIEDIEKLIDDKTRMIIINNPHNPTGTLFDTKFLDELVEIARRKKILILADEIYDNFIYEGEFKSLLSYSDWRDWLLYVNGFSKVFSMTGWRMGYLIVDQRVSQALKNLAVNIWGCPVSFAQKAAAKGLKDPETWIWVKQLVDKYRRARDVLYDGLTKIPKIEVWRSKATFYMLPRVKRILEETGLTDEEFVNYIIENYYLILLPGSAFPAETSKFYVRFSFATSIEEVEEGVRRFREAVESLLSRSKK</sequence>
<proteinExistence type="inferred from homology"/>
<accession>A0A7C4JLU6</accession>
<reference evidence="10" key="1">
    <citation type="journal article" date="2020" name="mSystems">
        <title>Genome- and Community-Level Interaction Insights into Carbon Utilization and Element Cycling Functions of Hydrothermarchaeota in Hydrothermal Sediment.</title>
        <authorList>
            <person name="Zhou Z."/>
            <person name="Liu Y."/>
            <person name="Xu W."/>
            <person name="Pan J."/>
            <person name="Luo Z.H."/>
            <person name="Li M."/>
        </authorList>
    </citation>
    <scope>NUCLEOTIDE SEQUENCE [LARGE SCALE GENOMIC DNA]</scope>
    <source>
        <strain evidence="9">SpSt-638</strain>
        <strain evidence="10">SpSt-648</strain>
    </source>
</reference>
<dbReference type="InterPro" id="IPR050596">
    <property type="entry name" value="AspAT/PAT-like"/>
</dbReference>
<keyword evidence="5 7" id="KW-0808">Transferase</keyword>
<evidence type="ECO:0000313" key="9">
    <source>
        <dbReference type="EMBL" id="HGQ59556.1"/>
    </source>
</evidence>
<dbReference type="PANTHER" id="PTHR46383:SF1">
    <property type="entry name" value="ASPARTATE AMINOTRANSFERASE"/>
    <property type="match status" value="1"/>
</dbReference>
<dbReference type="InterPro" id="IPR004839">
    <property type="entry name" value="Aminotransferase_I/II_large"/>
</dbReference>
<organism evidence="10">
    <name type="scientific">Staphylothermus marinus</name>
    <dbReference type="NCBI Taxonomy" id="2280"/>
    <lineage>
        <taxon>Archaea</taxon>
        <taxon>Thermoproteota</taxon>
        <taxon>Thermoprotei</taxon>
        <taxon>Desulfurococcales</taxon>
        <taxon>Desulfurococcaceae</taxon>
        <taxon>Staphylothermus</taxon>
    </lineage>
</organism>
<protein>
    <recommendedName>
        <fullName evidence="7">Aminotransferase</fullName>
        <ecNumber evidence="7">2.6.1.-</ecNumber>
    </recommendedName>
</protein>
<comment type="cofactor">
    <cofactor evidence="1 7">
        <name>pyridoxal 5'-phosphate</name>
        <dbReference type="ChEBI" id="CHEBI:597326"/>
    </cofactor>
</comment>
<dbReference type="InterPro" id="IPR015424">
    <property type="entry name" value="PyrdxlP-dep_Trfase"/>
</dbReference>